<dbReference type="InterPro" id="IPR025238">
    <property type="entry name" value="DUF4184"/>
</dbReference>
<evidence type="ECO:0000313" key="2">
    <source>
        <dbReference type="EMBL" id="WNG43254.1"/>
    </source>
</evidence>
<organism evidence="2 3">
    <name type="scientific">Archangium minus</name>
    <dbReference type="NCBI Taxonomy" id="83450"/>
    <lineage>
        <taxon>Bacteria</taxon>
        <taxon>Pseudomonadati</taxon>
        <taxon>Myxococcota</taxon>
        <taxon>Myxococcia</taxon>
        <taxon>Myxococcales</taxon>
        <taxon>Cystobacterineae</taxon>
        <taxon>Archangiaceae</taxon>
        <taxon>Archangium</taxon>
    </lineage>
</organism>
<keyword evidence="1" id="KW-0472">Membrane</keyword>
<dbReference type="EMBL" id="CP043494">
    <property type="protein sequence ID" value="WNG43254.1"/>
    <property type="molecule type" value="Genomic_DNA"/>
</dbReference>
<feature type="transmembrane region" description="Helical" evidence="1">
    <location>
        <begin position="86"/>
        <end position="114"/>
    </location>
</feature>
<feature type="transmembrane region" description="Helical" evidence="1">
    <location>
        <begin position="135"/>
        <end position="155"/>
    </location>
</feature>
<protein>
    <submittedName>
        <fullName evidence="2">DUF4184 family protein</fullName>
    </submittedName>
</protein>
<keyword evidence="1" id="KW-0812">Transmembrane</keyword>
<evidence type="ECO:0000256" key="1">
    <source>
        <dbReference type="SAM" id="Phobius"/>
    </source>
</evidence>
<feature type="transmembrane region" description="Helical" evidence="1">
    <location>
        <begin position="187"/>
        <end position="205"/>
    </location>
</feature>
<gene>
    <name evidence="2" type="ORF">F0U60_03435</name>
</gene>
<proteinExistence type="predicted"/>
<accession>A0ABY9WHI4</accession>
<dbReference type="Pfam" id="PF13803">
    <property type="entry name" value="DUF4184"/>
    <property type="match status" value="1"/>
</dbReference>
<keyword evidence="1" id="KW-1133">Transmembrane helix</keyword>
<feature type="transmembrane region" description="Helical" evidence="1">
    <location>
        <begin position="254"/>
        <end position="276"/>
    </location>
</feature>
<feature type="transmembrane region" description="Helical" evidence="1">
    <location>
        <begin position="225"/>
        <end position="242"/>
    </location>
</feature>
<feature type="transmembrane region" description="Helical" evidence="1">
    <location>
        <begin position="54"/>
        <end position="74"/>
    </location>
</feature>
<sequence length="291" mass="31250">MLPPRAECRASSAKGTQGVAVSTGVNTDCGPVPVTLPAHAAAVLPFFRLSRRGVLPTALIVGACAPDLSYVYALRELGDFAHAFPGFILFCLPVGLAVLLWLEVLILPALRLALPEVGGVQWGRFARTEGLPRSPLAWLITAATLVLGAATHLLWDGFTHHSMWPAQVLYPDVVVPVGSRDLPLSRVLQHISSLVGSLVVFAYMARRYPHLEPVPGGSWSSLLRVLLPTAAGACVGLALRLVRYQDMGALEAQLWWAFWPTATGALAGLTVGCVLVRWRAWRGMPELSRGT</sequence>
<name>A0ABY9WHI4_9BACT</name>
<keyword evidence="3" id="KW-1185">Reference proteome</keyword>
<dbReference type="Proteomes" id="UP001611383">
    <property type="component" value="Chromosome"/>
</dbReference>
<reference evidence="2 3" key="1">
    <citation type="submission" date="2019-08" db="EMBL/GenBank/DDBJ databases">
        <title>Archangium and Cystobacter genomes.</title>
        <authorList>
            <person name="Chen I.-C.K."/>
            <person name="Wielgoss S."/>
        </authorList>
    </citation>
    <scope>NUCLEOTIDE SEQUENCE [LARGE SCALE GENOMIC DNA]</scope>
    <source>
        <strain evidence="2 3">Cbm 6</strain>
    </source>
</reference>
<evidence type="ECO:0000313" key="3">
    <source>
        <dbReference type="Proteomes" id="UP001611383"/>
    </source>
</evidence>